<organism evidence="3 4">
    <name type="scientific">Lunasporangiospora selenospora</name>
    <dbReference type="NCBI Taxonomy" id="979761"/>
    <lineage>
        <taxon>Eukaryota</taxon>
        <taxon>Fungi</taxon>
        <taxon>Fungi incertae sedis</taxon>
        <taxon>Mucoromycota</taxon>
        <taxon>Mortierellomycotina</taxon>
        <taxon>Mortierellomycetes</taxon>
        <taxon>Mortierellales</taxon>
        <taxon>Mortierellaceae</taxon>
        <taxon>Lunasporangiospora</taxon>
    </lineage>
</organism>
<feature type="transmembrane region" description="Helical" evidence="2">
    <location>
        <begin position="361"/>
        <end position="378"/>
    </location>
</feature>
<comment type="caution">
    <text evidence="3">The sequence shown here is derived from an EMBL/GenBank/DDBJ whole genome shotgun (WGS) entry which is preliminary data.</text>
</comment>
<feature type="compositionally biased region" description="Low complexity" evidence="1">
    <location>
        <begin position="1"/>
        <end position="16"/>
    </location>
</feature>
<feature type="transmembrane region" description="Helical" evidence="2">
    <location>
        <begin position="253"/>
        <end position="272"/>
    </location>
</feature>
<feature type="compositionally biased region" description="Polar residues" evidence="1">
    <location>
        <begin position="300"/>
        <end position="313"/>
    </location>
</feature>
<feature type="transmembrane region" description="Helical" evidence="2">
    <location>
        <begin position="128"/>
        <end position="151"/>
    </location>
</feature>
<evidence type="ECO:0000313" key="3">
    <source>
        <dbReference type="EMBL" id="KAF9581936.1"/>
    </source>
</evidence>
<feature type="region of interest" description="Disordered" evidence="1">
    <location>
        <begin position="391"/>
        <end position="413"/>
    </location>
</feature>
<feature type="transmembrane region" description="Helical" evidence="2">
    <location>
        <begin position="32"/>
        <end position="53"/>
    </location>
</feature>
<feature type="compositionally biased region" description="Basic and acidic residues" evidence="1">
    <location>
        <begin position="394"/>
        <end position="403"/>
    </location>
</feature>
<keyword evidence="4" id="KW-1185">Reference proteome</keyword>
<dbReference type="EMBL" id="JAABOA010001257">
    <property type="protein sequence ID" value="KAF9581936.1"/>
    <property type="molecule type" value="Genomic_DNA"/>
</dbReference>
<gene>
    <name evidence="3" type="ORF">BGW38_000868</name>
</gene>
<accession>A0A9P6KEH9</accession>
<dbReference type="OrthoDB" id="2443212at2759"/>
<feature type="transmembrane region" description="Helical" evidence="2">
    <location>
        <begin position="321"/>
        <end position="341"/>
    </location>
</feature>
<keyword evidence="2" id="KW-0472">Membrane</keyword>
<protein>
    <submittedName>
        <fullName evidence="3">Uncharacterized protein</fullName>
    </submittedName>
</protein>
<sequence length="413" mass="44872">MTPTTTATPTPTPMATHAKPDQAKSRTVSRKLFFLVAYSLTTAALMGSSIGLVDYQAHQFLVLRRLLRRSCFVSANVVATAAAETATAGTTANTALLQTEGCMGHGHHFGHNRHDPSHEHHHHGRLKVLFLTTGVPVLVWVASLLVTAYVLPRGNPSSLSTKARSTSGPRFGARQLRRVQRLVRTLSPRTGILISQCLFALFWVLLGTVQEVQEQIMTRLYQPLTSSPGSGFGVEVDVDTARDYSGLLVSLRVVWYGAIVLLGVATGLLTTSSGRMEQALGRAYWEAQQPLETPSEKESTPITVSTPSENPTPGFTTRQRCILGLLILAVFFSQTRLFGWILEAQSRRAYKNGTEASVASMLTEIGLIFGGTMVYLGVRYMPVLAVDDENEEADNCKSSDGEGVRSLGKLQNA</sequence>
<proteinExistence type="predicted"/>
<reference evidence="3" key="1">
    <citation type="journal article" date="2020" name="Fungal Divers.">
        <title>Resolving the Mortierellaceae phylogeny through synthesis of multi-gene phylogenetics and phylogenomics.</title>
        <authorList>
            <person name="Vandepol N."/>
            <person name="Liber J."/>
            <person name="Desiro A."/>
            <person name="Na H."/>
            <person name="Kennedy M."/>
            <person name="Barry K."/>
            <person name="Grigoriev I.V."/>
            <person name="Miller A.N."/>
            <person name="O'Donnell K."/>
            <person name="Stajich J.E."/>
            <person name="Bonito G."/>
        </authorList>
    </citation>
    <scope>NUCLEOTIDE SEQUENCE</scope>
    <source>
        <strain evidence="3">KOD1015</strain>
    </source>
</reference>
<feature type="region of interest" description="Disordered" evidence="1">
    <location>
        <begin position="290"/>
        <end position="313"/>
    </location>
</feature>
<evidence type="ECO:0000256" key="2">
    <source>
        <dbReference type="SAM" id="Phobius"/>
    </source>
</evidence>
<dbReference type="AlphaFoldDB" id="A0A9P6KEH9"/>
<dbReference type="Proteomes" id="UP000780801">
    <property type="component" value="Unassembled WGS sequence"/>
</dbReference>
<keyword evidence="2" id="KW-1133">Transmembrane helix</keyword>
<keyword evidence="2" id="KW-0812">Transmembrane</keyword>
<feature type="transmembrane region" description="Helical" evidence="2">
    <location>
        <begin position="186"/>
        <end position="206"/>
    </location>
</feature>
<evidence type="ECO:0000313" key="4">
    <source>
        <dbReference type="Proteomes" id="UP000780801"/>
    </source>
</evidence>
<evidence type="ECO:0000256" key="1">
    <source>
        <dbReference type="SAM" id="MobiDB-lite"/>
    </source>
</evidence>
<feature type="region of interest" description="Disordered" evidence="1">
    <location>
        <begin position="1"/>
        <end position="23"/>
    </location>
</feature>
<name>A0A9P6KEH9_9FUNG</name>